<dbReference type="OrthoDB" id="1069523at2759"/>
<proteinExistence type="inferred from homology"/>
<evidence type="ECO:0000313" key="6">
    <source>
        <dbReference type="EMBL" id="OMO91086.1"/>
    </source>
</evidence>
<dbReference type="PANTHER" id="PTHR10543">
    <property type="entry name" value="BETA-CAROTENE DIOXYGENASE"/>
    <property type="match status" value="1"/>
</dbReference>
<keyword evidence="7" id="KW-1185">Reference proteome</keyword>
<evidence type="ECO:0000256" key="2">
    <source>
        <dbReference type="ARBA" id="ARBA00022723"/>
    </source>
</evidence>
<keyword evidence="4 5" id="KW-0408">Iron</keyword>
<evidence type="ECO:0000256" key="1">
    <source>
        <dbReference type="ARBA" id="ARBA00006787"/>
    </source>
</evidence>
<dbReference type="GO" id="GO:0010436">
    <property type="term" value="F:carotenoid dioxygenase activity"/>
    <property type="evidence" value="ECO:0007669"/>
    <property type="project" value="TreeGrafter"/>
</dbReference>
<evidence type="ECO:0000256" key="3">
    <source>
        <dbReference type="ARBA" id="ARBA00022964"/>
    </source>
</evidence>
<dbReference type="Pfam" id="PF03055">
    <property type="entry name" value="RPE65"/>
    <property type="match status" value="1"/>
</dbReference>
<name>A0A1R3J8G3_9ROSI</name>
<sequence length="128" mass="14241">MAKYGGLAKLYFEELNTEVSLGEKQVEGLVKVEYHIFEDNTFCTGAAFAPKEEGADEDDGWLITFVHNEYTNISQALIIEAKNFSGEPVAKITLPFRVPYGFHGAFMPMSLQNEITTIISIILAECRG</sequence>
<dbReference type="GO" id="GO:0046872">
    <property type="term" value="F:metal ion binding"/>
    <property type="evidence" value="ECO:0007669"/>
    <property type="project" value="UniProtKB-KW"/>
</dbReference>
<keyword evidence="3" id="KW-0223">Dioxygenase</keyword>
<comment type="cofactor">
    <cofactor evidence="5">
        <name>Fe(2+)</name>
        <dbReference type="ChEBI" id="CHEBI:29033"/>
    </cofactor>
    <text evidence="5">Binds 1 Fe(2+) ion per subunit.</text>
</comment>
<reference evidence="7" key="1">
    <citation type="submission" date="2013-09" db="EMBL/GenBank/DDBJ databases">
        <title>Corchorus olitorius genome sequencing.</title>
        <authorList>
            <person name="Alam M."/>
            <person name="Haque M.S."/>
            <person name="Islam M.S."/>
            <person name="Emdad E.M."/>
            <person name="Islam M.M."/>
            <person name="Ahmed B."/>
            <person name="Halim A."/>
            <person name="Hossen Q.M.M."/>
            <person name="Hossain M.Z."/>
            <person name="Ahmed R."/>
            <person name="Khan M.M."/>
            <person name="Islam R."/>
            <person name="Rashid M.M."/>
            <person name="Khan S.A."/>
            <person name="Rahman M.S."/>
            <person name="Alam M."/>
            <person name="Yahiya A.S."/>
            <person name="Khan M.S."/>
            <person name="Azam M.S."/>
            <person name="Haque T."/>
            <person name="Lashkar M.Z.H."/>
            <person name="Akhand A.I."/>
            <person name="Morshed G."/>
            <person name="Roy S."/>
            <person name="Uddin K.S."/>
            <person name="Rabeya T."/>
            <person name="Hossain A.S."/>
            <person name="Chowdhury A."/>
            <person name="Snigdha A.R."/>
            <person name="Mortoza M.S."/>
            <person name="Matin S.A."/>
            <person name="Hoque S.M.E."/>
            <person name="Islam M.K."/>
            <person name="Roy D.K."/>
            <person name="Haider R."/>
            <person name="Moosa M.M."/>
            <person name="Elias S.M."/>
            <person name="Hasan A.M."/>
            <person name="Jahan S."/>
            <person name="Shafiuddin M."/>
            <person name="Mahmood N."/>
            <person name="Shommy N.S."/>
        </authorList>
    </citation>
    <scope>NUCLEOTIDE SEQUENCE [LARGE SCALE GENOMIC DNA]</scope>
    <source>
        <strain evidence="7">cv. O-4</strain>
    </source>
</reference>
<accession>A0A1R3J8G3</accession>
<feature type="binding site" evidence="5">
    <location>
        <position position="103"/>
    </location>
    <ligand>
        <name>Fe cation</name>
        <dbReference type="ChEBI" id="CHEBI:24875"/>
        <note>catalytic</note>
    </ligand>
</feature>
<organism evidence="6 7">
    <name type="scientific">Corchorus olitorius</name>
    <dbReference type="NCBI Taxonomy" id="93759"/>
    <lineage>
        <taxon>Eukaryota</taxon>
        <taxon>Viridiplantae</taxon>
        <taxon>Streptophyta</taxon>
        <taxon>Embryophyta</taxon>
        <taxon>Tracheophyta</taxon>
        <taxon>Spermatophyta</taxon>
        <taxon>Magnoliopsida</taxon>
        <taxon>eudicotyledons</taxon>
        <taxon>Gunneridae</taxon>
        <taxon>Pentapetalae</taxon>
        <taxon>rosids</taxon>
        <taxon>malvids</taxon>
        <taxon>Malvales</taxon>
        <taxon>Malvaceae</taxon>
        <taxon>Grewioideae</taxon>
        <taxon>Apeibeae</taxon>
        <taxon>Corchorus</taxon>
    </lineage>
</organism>
<dbReference type="Proteomes" id="UP000187203">
    <property type="component" value="Unassembled WGS sequence"/>
</dbReference>
<dbReference type="STRING" id="93759.A0A1R3J8G3"/>
<dbReference type="GO" id="GO:0016121">
    <property type="term" value="P:carotene catabolic process"/>
    <property type="evidence" value="ECO:0007669"/>
    <property type="project" value="TreeGrafter"/>
</dbReference>
<dbReference type="AlphaFoldDB" id="A0A1R3J8G3"/>
<evidence type="ECO:0000313" key="7">
    <source>
        <dbReference type="Proteomes" id="UP000187203"/>
    </source>
</evidence>
<dbReference type="PANTHER" id="PTHR10543:SF142">
    <property type="entry name" value="OS06G0162550 PROTEIN"/>
    <property type="match status" value="1"/>
</dbReference>
<evidence type="ECO:0000256" key="5">
    <source>
        <dbReference type="PIRSR" id="PIRSR604294-1"/>
    </source>
</evidence>
<evidence type="ECO:0000256" key="4">
    <source>
        <dbReference type="ARBA" id="ARBA00023004"/>
    </source>
</evidence>
<comment type="similarity">
    <text evidence="1">Belongs to the carotenoid oxygenase family.</text>
</comment>
<protein>
    <submittedName>
        <fullName evidence="6">Carotenoid oxygenase</fullName>
    </submittedName>
</protein>
<gene>
    <name evidence="6" type="ORF">COLO4_18652</name>
</gene>
<dbReference type="GO" id="GO:0009570">
    <property type="term" value="C:chloroplast stroma"/>
    <property type="evidence" value="ECO:0007669"/>
    <property type="project" value="TreeGrafter"/>
</dbReference>
<keyword evidence="3" id="KW-0560">Oxidoreductase</keyword>
<dbReference type="InterPro" id="IPR004294">
    <property type="entry name" value="Carotenoid_Oase"/>
</dbReference>
<comment type="caution">
    <text evidence="6">The sequence shown here is derived from an EMBL/GenBank/DDBJ whole genome shotgun (WGS) entry which is preliminary data.</text>
</comment>
<dbReference type="EMBL" id="AWUE01016484">
    <property type="protein sequence ID" value="OMO91086.1"/>
    <property type="molecule type" value="Genomic_DNA"/>
</dbReference>
<keyword evidence="2 5" id="KW-0479">Metal-binding</keyword>